<dbReference type="InterPro" id="IPR017465">
    <property type="entry name" value="EpsL_proteobac"/>
</dbReference>
<dbReference type="AlphaFoldDB" id="A0AAE4G7K3"/>
<organism evidence="2">
    <name type="scientific">Herbaspirillum huttiense subsp. nephrolepidis</name>
    <dbReference type="NCBI Taxonomy" id="3075126"/>
    <lineage>
        <taxon>Bacteria</taxon>
        <taxon>Pseudomonadati</taxon>
        <taxon>Pseudomonadota</taxon>
        <taxon>Betaproteobacteria</taxon>
        <taxon>Burkholderiales</taxon>
        <taxon>Oxalobacteraceae</taxon>
        <taxon>Herbaspirillum</taxon>
    </lineage>
</organism>
<feature type="chain" id="PRO_5042071491" evidence="1">
    <location>
        <begin position="32"/>
        <end position="412"/>
    </location>
</feature>
<accession>A0AAE4G7K3</accession>
<evidence type="ECO:0000313" key="2">
    <source>
        <dbReference type="EMBL" id="MDT0336183.1"/>
    </source>
</evidence>
<keyword evidence="1" id="KW-0732">Signal</keyword>
<dbReference type="EMBL" id="JAVRAA010000002">
    <property type="protein sequence ID" value="MDT0336183.1"/>
    <property type="molecule type" value="Genomic_DNA"/>
</dbReference>
<feature type="signal peptide" evidence="1">
    <location>
        <begin position="1"/>
        <end position="31"/>
    </location>
</feature>
<proteinExistence type="predicted"/>
<reference evidence="2" key="1">
    <citation type="submission" date="2023-02" db="EMBL/GenBank/DDBJ databases">
        <title>Description of Herbaspirillum huttiense subsp. nephrolepsisexaltata and Herbaspirillum huttiense subsp. lycopersicon.</title>
        <authorList>
            <person name="Poudel M."/>
            <person name="Sharma A."/>
            <person name="Goss E."/>
            <person name="Tapia J.H."/>
            <person name="Harmon C.M."/>
            <person name="Jones J.B."/>
        </authorList>
    </citation>
    <scope>NUCLEOTIDE SEQUENCE</scope>
    <source>
        <strain evidence="2">NC40101</strain>
    </source>
</reference>
<sequence>MPRQFRNSSKRKTRVRMCALMVSVTCPFAYAADPGQVVVPYVQYTYLHDDNLLRLSGPDAARTSLGSPQLSDNVQSRQGGLRIDKMLSRQHFQLDASATKNTFDHFSQFDNDARDLKSDWGWVLGERLSGNLGYVYSRSLTPFQNFRSLEPNIRTMNTKYFNLAWQLHPDWTVRVQASRFGLAYDLQTQQSNNFTQNIAEVGLDYTPRSGSIAGVQVRRTTGNYPFDAVIGTSTVNNSFTQEDYKAKIVWLYSAKTKLQFLGGVTQRERNSAASGSDYRGFNARLVADWAATSKTGFKANLWREIGGVNDIDANFALTTGASLAATYLPTAKLRVDGLVDYERRNYNGTAIVTGVTPSNRRDTYEKASLSLTYSPTTSLSLMLAVYRENLQSNLNSFSYLSNGISLTSRYEF</sequence>
<dbReference type="RefSeq" id="WP_310835728.1">
    <property type="nucleotide sequence ID" value="NZ_JAVLSM010000001.1"/>
</dbReference>
<dbReference type="NCBIfam" id="TIGR03014">
    <property type="entry name" value="EpsL"/>
    <property type="match status" value="1"/>
</dbReference>
<comment type="caution">
    <text evidence="2">The sequence shown here is derived from an EMBL/GenBank/DDBJ whole genome shotgun (WGS) entry which is preliminary data.</text>
</comment>
<evidence type="ECO:0000256" key="1">
    <source>
        <dbReference type="SAM" id="SignalP"/>
    </source>
</evidence>
<protein>
    <submittedName>
        <fullName evidence="2">EPS biosynthesis protein</fullName>
    </submittedName>
</protein>
<gene>
    <name evidence="2" type="ORF">RJN63_05070</name>
</gene>
<name>A0AAE4G7K3_9BURK</name>